<dbReference type="Proteomes" id="UP000824366">
    <property type="component" value="Chromosome"/>
</dbReference>
<sequence>MSTFIEHIVRLTDHRDRDLLELTLSKALLDLLPVSRIVIARVMREDAESRWLEVARLDAKGGGRVIDPLRIDFSSLPKLEEAPDRLKCLALRDRVEVAWAGPEGPRITMLPLFSQLREEDQGVLELHSEAPLSDEHLQIIDHMRRIYRNMYSLLEFSDRDPLTGLLNNKSLDDAFYSAVLEDMNEVPASRTHETKADQERRHRVPANYWLGSVKIDNFALIAEHHGRPISDEILSRVARIFGNTFRTYDRLYRLSDDHFGVLLHCPDEALVLGAFERFRANVEKYTFTKVGRVTVSCGFTTVLADDSPGTAIEKTIKAVDFARRSGGNKACSYPGLARRGFFGVPQPDQDASTAST</sequence>
<dbReference type="InterPro" id="IPR000160">
    <property type="entry name" value="GGDEF_dom"/>
</dbReference>
<dbReference type="CDD" id="cd01949">
    <property type="entry name" value="GGDEF"/>
    <property type="match status" value="1"/>
</dbReference>
<proteinExistence type="predicted"/>
<dbReference type="PROSITE" id="PS50887">
    <property type="entry name" value="GGDEF"/>
    <property type="match status" value="1"/>
</dbReference>
<dbReference type="SUPFAM" id="SSF55073">
    <property type="entry name" value="Nucleotide cyclase"/>
    <property type="match status" value="1"/>
</dbReference>
<reference evidence="4 5" key="1">
    <citation type="journal article" date="2021" name="Microbiol. Spectr.">
        <title>A Single Bacterium Capable of Oxidation and Reduction of Iron at Circumneutral pH.</title>
        <authorList>
            <person name="Kato S."/>
            <person name="Ohkuma M."/>
        </authorList>
    </citation>
    <scope>NUCLEOTIDE SEQUENCE [LARGE SCALE GENOMIC DNA]</scope>
    <source>
        <strain evidence="4 5">MIZ03</strain>
    </source>
</reference>
<dbReference type="InterPro" id="IPR029787">
    <property type="entry name" value="Nucleotide_cyclase"/>
</dbReference>
<dbReference type="EMBL" id="AP024238">
    <property type="protein sequence ID" value="BCO28796.1"/>
    <property type="molecule type" value="Genomic_DNA"/>
</dbReference>
<dbReference type="PANTHER" id="PTHR45138:SF9">
    <property type="entry name" value="DIGUANYLATE CYCLASE DGCM-RELATED"/>
    <property type="match status" value="1"/>
</dbReference>
<feature type="domain" description="GGDEF" evidence="3">
    <location>
        <begin position="206"/>
        <end position="335"/>
    </location>
</feature>
<protein>
    <recommendedName>
        <fullName evidence="1">diguanylate cyclase</fullName>
        <ecNumber evidence="1">2.7.7.65</ecNumber>
    </recommendedName>
</protein>
<dbReference type="InterPro" id="IPR043128">
    <property type="entry name" value="Rev_trsase/Diguanyl_cyclase"/>
</dbReference>
<evidence type="ECO:0000256" key="2">
    <source>
        <dbReference type="ARBA" id="ARBA00034247"/>
    </source>
</evidence>
<dbReference type="Pfam" id="PF00990">
    <property type="entry name" value="GGDEF"/>
    <property type="match status" value="1"/>
</dbReference>
<name>A0ABN6D9Z9_9BURK</name>
<organism evidence="4 5">
    <name type="scientific">Rhodoferax lithotrophicus</name>
    <dbReference type="NCBI Taxonomy" id="2798804"/>
    <lineage>
        <taxon>Bacteria</taxon>
        <taxon>Pseudomonadati</taxon>
        <taxon>Pseudomonadota</taxon>
        <taxon>Betaproteobacteria</taxon>
        <taxon>Burkholderiales</taxon>
        <taxon>Comamonadaceae</taxon>
        <taxon>Rhodoferax</taxon>
    </lineage>
</organism>
<evidence type="ECO:0000259" key="3">
    <source>
        <dbReference type="PROSITE" id="PS50887"/>
    </source>
</evidence>
<keyword evidence="5" id="KW-1185">Reference proteome</keyword>
<dbReference type="Gene3D" id="3.30.70.270">
    <property type="match status" value="1"/>
</dbReference>
<dbReference type="EC" id="2.7.7.65" evidence="1"/>
<comment type="catalytic activity">
    <reaction evidence="2">
        <text>2 GTP = 3',3'-c-di-GMP + 2 diphosphate</text>
        <dbReference type="Rhea" id="RHEA:24898"/>
        <dbReference type="ChEBI" id="CHEBI:33019"/>
        <dbReference type="ChEBI" id="CHEBI:37565"/>
        <dbReference type="ChEBI" id="CHEBI:58805"/>
        <dbReference type="EC" id="2.7.7.65"/>
    </reaction>
</comment>
<dbReference type="SMART" id="SM00267">
    <property type="entry name" value="GGDEF"/>
    <property type="match status" value="1"/>
</dbReference>
<dbReference type="PANTHER" id="PTHR45138">
    <property type="entry name" value="REGULATORY COMPONENTS OF SENSORY TRANSDUCTION SYSTEM"/>
    <property type="match status" value="1"/>
</dbReference>
<evidence type="ECO:0000313" key="5">
    <source>
        <dbReference type="Proteomes" id="UP000824366"/>
    </source>
</evidence>
<gene>
    <name evidence="4" type="ORF">MIZ03_3706</name>
</gene>
<evidence type="ECO:0000256" key="1">
    <source>
        <dbReference type="ARBA" id="ARBA00012528"/>
    </source>
</evidence>
<dbReference type="RefSeq" id="WP_223904710.1">
    <property type="nucleotide sequence ID" value="NZ_AP024238.1"/>
</dbReference>
<accession>A0ABN6D9Z9</accession>
<evidence type="ECO:0000313" key="4">
    <source>
        <dbReference type="EMBL" id="BCO28796.1"/>
    </source>
</evidence>
<dbReference type="InterPro" id="IPR050469">
    <property type="entry name" value="Diguanylate_Cyclase"/>
</dbReference>